<name>A0AAX6HPS7_IRIPA</name>
<dbReference type="AlphaFoldDB" id="A0AAX6HPS7"/>
<feature type="region of interest" description="Disordered" evidence="1">
    <location>
        <begin position="1"/>
        <end position="33"/>
    </location>
</feature>
<protein>
    <submittedName>
        <fullName evidence="2">Basic proline-rich protein-like</fullName>
    </submittedName>
</protein>
<evidence type="ECO:0000313" key="3">
    <source>
        <dbReference type="Proteomes" id="UP001140949"/>
    </source>
</evidence>
<sequence length="141" mass="14727">MAEMCAATRSRLQVAPPGLHTSTSSCPDKPPDPHTRLRLRANASAPRTVGAGGVALLRDAAHRSTLAEHRISRDRAPPSGSLIPILRACANSGVTSSAVVCSFPANAQTSHAPPITSGNTLFPLSLSLSLSLQFLFPLLKL</sequence>
<dbReference type="Proteomes" id="UP001140949">
    <property type="component" value="Unassembled WGS sequence"/>
</dbReference>
<comment type="caution">
    <text evidence="2">The sequence shown here is derived from an EMBL/GenBank/DDBJ whole genome shotgun (WGS) entry which is preliminary data.</text>
</comment>
<keyword evidence="3" id="KW-1185">Reference proteome</keyword>
<evidence type="ECO:0000256" key="1">
    <source>
        <dbReference type="SAM" id="MobiDB-lite"/>
    </source>
</evidence>
<organism evidence="2 3">
    <name type="scientific">Iris pallida</name>
    <name type="common">Sweet iris</name>
    <dbReference type="NCBI Taxonomy" id="29817"/>
    <lineage>
        <taxon>Eukaryota</taxon>
        <taxon>Viridiplantae</taxon>
        <taxon>Streptophyta</taxon>
        <taxon>Embryophyta</taxon>
        <taxon>Tracheophyta</taxon>
        <taxon>Spermatophyta</taxon>
        <taxon>Magnoliopsida</taxon>
        <taxon>Liliopsida</taxon>
        <taxon>Asparagales</taxon>
        <taxon>Iridaceae</taxon>
        <taxon>Iridoideae</taxon>
        <taxon>Irideae</taxon>
        <taxon>Iris</taxon>
    </lineage>
</organism>
<proteinExistence type="predicted"/>
<dbReference type="EMBL" id="JANAVB010007399">
    <property type="protein sequence ID" value="KAJ6843076.1"/>
    <property type="molecule type" value="Genomic_DNA"/>
</dbReference>
<accession>A0AAX6HPS7</accession>
<reference evidence="2" key="2">
    <citation type="submission" date="2023-04" db="EMBL/GenBank/DDBJ databases">
        <authorList>
            <person name="Bruccoleri R.E."/>
            <person name="Oakeley E.J."/>
            <person name="Faust A.-M."/>
            <person name="Dessus-Babus S."/>
            <person name="Altorfer M."/>
            <person name="Burckhardt D."/>
            <person name="Oertli M."/>
            <person name="Naumann U."/>
            <person name="Petersen F."/>
            <person name="Wong J."/>
        </authorList>
    </citation>
    <scope>NUCLEOTIDE SEQUENCE</scope>
    <source>
        <strain evidence="2">GSM-AAB239-AS_SAM_17_03QT</strain>
        <tissue evidence="2">Leaf</tissue>
    </source>
</reference>
<evidence type="ECO:0000313" key="2">
    <source>
        <dbReference type="EMBL" id="KAJ6843076.1"/>
    </source>
</evidence>
<gene>
    <name evidence="2" type="ORF">M6B38_300025</name>
</gene>
<reference evidence="2" key="1">
    <citation type="journal article" date="2023" name="GigaByte">
        <title>Genome assembly of the bearded iris, Iris pallida Lam.</title>
        <authorList>
            <person name="Bruccoleri R.E."/>
            <person name="Oakeley E.J."/>
            <person name="Faust A.M.E."/>
            <person name="Altorfer M."/>
            <person name="Dessus-Babus S."/>
            <person name="Burckhardt D."/>
            <person name="Oertli M."/>
            <person name="Naumann U."/>
            <person name="Petersen F."/>
            <person name="Wong J."/>
        </authorList>
    </citation>
    <scope>NUCLEOTIDE SEQUENCE</scope>
    <source>
        <strain evidence="2">GSM-AAB239-AS_SAM_17_03QT</strain>
    </source>
</reference>